<keyword evidence="1" id="KW-0863">Zinc-finger</keyword>
<dbReference type="InterPro" id="IPR013103">
    <property type="entry name" value="RVT_2"/>
</dbReference>
<organism evidence="5">
    <name type="scientific">Tanacetum cinerariifolium</name>
    <name type="common">Dalmatian daisy</name>
    <name type="synonym">Chrysanthemum cinerariifolium</name>
    <dbReference type="NCBI Taxonomy" id="118510"/>
    <lineage>
        <taxon>Eukaryota</taxon>
        <taxon>Viridiplantae</taxon>
        <taxon>Streptophyta</taxon>
        <taxon>Embryophyta</taxon>
        <taxon>Tracheophyta</taxon>
        <taxon>Spermatophyta</taxon>
        <taxon>Magnoliopsida</taxon>
        <taxon>eudicotyledons</taxon>
        <taxon>Gunneridae</taxon>
        <taxon>Pentapetalae</taxon>
        <taxon>asterids</taxon>
        <taxon>campanulids</taxon>
        <taxon>Asterales</taxon>
        <taxon>Asteraceae</taxon>
        <taxon>Asteroideae</taxon>
        <taxon>Anthemideae</taxon>
        <taxon>Anthemidinae</taxon>
        <taxon>Tanacetum</taxon>
    </lineage>
</organism>
<feature type="coiled-coil region" evidence="2">
    <location>
        <begin position="1300"/>
        <end position="1355"/>
    </location>
</feature>
<accession>A0A6L2LY05</accession>
<feature type="region of interest" description="Disordered" evidence="3">
    <location>
        <begin position="1230"/>
        <end position="1290"/>
    </location>
</feature>
<evidence type="ECO:0000259" key="4">
    <source>
        <dbReference type="PROSITE" id="PS50158"/>
    </source>
</evidence>
<dbReference type="EMBL" id="BKCJ010005276">
    <property type="protein sequence ID" value="GEU65837.1"/>
    <property type="molecule type" value="Genomic_DNA"/>
</dbReference>
<keyword evidence="1" id="KW-0479">Metal-binding</keyword>
<feature type="domain" description="CCHC-type" evidence="4">
    <location>
        <begin position="451"/>
        <end position="464"/>
    </location>
</feature>
<dbReference type="InterPro" id="IPR036875">
    <property type="entry name" value="Znf_CCHC_sf"/>
</dbReference>
<feature type="compositionally biased region" description="Pro residues" evidence="3">
    <location>
        <begin position="1270"/>
        <end position="1282"/>
    </location>
</feature>
<gene>
    <name evidence="5" type="ORF">Tci_037815</name>
</gene>
<evidence type="ECO:0000313" key="5">
    <source>
        <dbReference type="EMBL" id="GEU65837.1"/>
    </source>
</evidence>
<keyword evidence="2" id="KW-0175">Coiled coil</keyword>
<feature type="coiled-coil region" evidence="2">
    <location>
        <begin position="1551"/>
        <end position="1585"/>
    </location>
</feature>
<feature type="compositionally biased region" description="Polar residues" evidence="3">
    <location>
        <begin position="756"/>
        <end position="767"/>
    </location>
</feature>
<dbReference type="Gene3D" id="4.10.60.10">
    <property type="entry name" value="Zinc finger, CCHC-type"/>
    <property type="match status" value="1"/>
</dbReference>
<name>A0A6L2LY05_TANCI</name>
<evidence type="ECO:0000256" key="1">
    <source>
        <dbReference type="PROSITE-ProRule" id="PRU00047"/>
    </source>
</evidence>
<evidence type="ECO:0000256" key="3">
    <source>
        <dbReference type="SAM" id="MobiDB-lite"/>
    </source>
</evidence>
<dbReference type="PANTHER" id="PTHR11439:SF483">
    <property type="entry name" value="PEPTIDE SYNTHASE GLIP-LIKE, PUTATIVE (AFU_ORTHOLOGUE AFUA_3G12920)-RELATED"/>
    <property type="match status" value="1"/>
</dbReference>
<protein>
    <recommendedName>
        <fullName evidence="4">CCHC-type domain-containing protein</fullName>
    </recommendedName>
</protein>
<dbReference type="InterPro" id="IPR001878">
    <property type="entry name" value="Znf_CCHC"/>
</dbReference>
<dbReference type="Pfam" id="PF07727">
    <property type="entry name" value="RVT_2"/>
    <property type="match status" value="1"/>
</dbReference>
<dbReference type="PROSITE" id="PS50158">
    <property type="entry name" value="ZF_CCHC"/>
    <property type="match status" value="1"/>
</dbReference>
<keyword evidence="1" id="KW-0862">Zinc</keyword>
<feature type="region of interest" description="Disordered" evidence="3">
    <location>
        <begin position="737"/>
        <end position="767"/>
    </location>
</feature>
<dbReference type="PANTHER" id="PTHR11439">
    <property type="entry name" value="GAG-POL-RELATED RETROTRANSPOSON"/>
    <property type="match status" value="1"/>
</dbReference>
<sequence length="2075" mass="235308">MEYYEGEDDSLTNFKTEYPAIVFEDTGDGTLSCEPTRKFILTLGLHTDEEMAKAGFGAYWLGSERVIPDKGDLKDYWIEISSNRDFLGPGQAPEKMTGLDLFYLHSMDRGMANVSYLLAHYLFRHAEGRKSGARRLNICVRVGDTWAWVASRPERHSDATAPQPPPPAPRTMQERITRLKEEVQELRQSIMGLRGDVDRSITDQGRFTTWMIRIEQYFLMTDYSLWEVILYGDSPTPTRVVDGVLQPVAPTTAEQRLARKNELKARGTLLMALPNKHQLKFNSHKDAKTLMEAIEKRFRGNKKTKKEQSLDDLFNSLKIYKAEVKHSSSASTSTQNIAFVSSSNTDSTTEPVSAVVSVSSVSPKIHVSPLPNVDLLSNVVIYLFFASQSSSPQLDNDDLKQIDDDDLEDIDLKWQMAMLTMRARRFLQRIGRNLVANGPTYLGFDMSKVECYNCYRKGHFARECSYDWSFQAEEEPTNYALMGFSSLSSSSDNEVVSCSKACTKAYATLQSHYDKLTENFRKSQFDVISYQIGLESVEARLLVYKQNKSVFEQDIKLLKLKVQLRDNALVSLRQNLDKAEQERDDLKLKLEKFQTSSKNLTELLASQTNAQTGLGYNSQVFTRAKFDCDDYLSSRSDESLPPSPIYDRFQSGNGYHAVPPPNTRTFMPLKPDLKMAQPTVRNHAHMGNHKQSSPMTHQNSPKHIVPAAVLTQSKLVSITVVRPVSTVVPKISVTGPRHAKPVVTKPNSLPKRHINRSPSPKVSNSPPRVTAVKALVVNAAQGSGPTWLFDIDTLTKTMNYQPVTAGNQSNPELEDITYSDDEDDVGVEVDFNNLETSITVSPIPTTRVHKDHPVTQIIGDLSSATQTRSMERVAKDQGGLSQMFNDDFHTSMQEELLQFKMQKVLVLVNLPYRKSAIGTKWVFRNKKDERGIVVKNKTRLVTQGHTQEEGINYEEVFAPVARIELIRLFLAYASFMGFMVYQMDVKSDFLYGTIEKEVYVCQPIGFEDPDHPDKVYKVVKALYSIHQDPRAWYETLANYLLENAYERRVSDEFNRGTHILFGSKKDGIFISQDKYVAEILRKFRLTYGKSASTPIDTEKPLLMDPDGEDVDVHTYRSMIGSLMYLSSLRPDIMFAQCKKQTVMATSSTEAKYVAAAGCCAQVLWIQNQLLDYGVGVTEATIRGALHLDDAEGVECLLNEEIFAELARIGYEKPSTKLTFSRRFSQASRTHEVVEGDANENVENVNAGDATEGDVSAAHDEIPTADEEPSIPSPIPPTPPPQPSQDISSTSQDVGFPMNLLKEVMNTCTALTRRVEHLELDKIAQALKITRLKRMVKKLERRNKVKVLKLKRLQKVGTAPRIDTSDDTVMDNVSNQGRMISDMDADADVVLEEAKEVAANAKDDQDANEDESEPAKVQEVVDVVTTAKLITEVVTAASTTITAAEVPVPTAITVAALTLTAAPSRRKRGVVVRDPELSSTTTSTIIHSKAKSKDKGKGILVEEPKPLKKYQAMKRKPQTEAQARKNMMVYLKNVAGFKIDYFKGMTYESRALKRINETLAEKAAKRQKLEEEVEELKRNLQIVPNEDDDVYTEATPLARKIITFATTKLILIVERKYPLIRFILDQMLNVVRLKVEEESEASLELLRFIRQQHQEGGQLNVAAGTRLKKWLKLIIVTIKPVPVSQAENPPLSLEIDDLGSTTDSFGKDSDIELLVYEESLSIAMTKVIKEEHKKLGLLEIDDDLFTYNTQLGMFFNEFNRLSRINDDLFTYEIKVPKPTPCVEQRTNLKYGDHKTMDKNIKKGVIGTWLIRSYKLQFEDYMAIKKQRDTYTREVDMEYNPSNLVFAEWLASKFCNHLEMDGTKTYEEYENKLNNEVDEPWSENGVPYEICDHICEPFLFKSRKTKWSTCNSNKDGFCNGGELPGMVRDGYMTYFQDHEWYDDLTDSNLKEEALKQKAIYEKSWGNATQCVINFCACLKRSFKNFYELDYELLVKLQECWWKINDHACPQFANSMDHIRGPYTNINTTHDPYLDGRNSRPATIVIIRKMRNTTKRDDVICLMIPLENRWFASFEGLR</sequence>
<dbReference type="GO" id="GO:0003676">
    <property type="term" value="F:nucleic acid binding"/>
    <property type="evidence" value="ECO:0007669"/>
    <property type="project" value="InterPro"/>
</dbReference>
<evidence type="ECO:0000256" key="2">
    <source>
        <dbReference type="SAM" id="Coils"/>
    </source>
</evidence>
<reference evidence="5" key="1">
    <citation type="journal article" date="2019" name="Sci. Rep.">
        <title>Draft genome of Tanacetum cinerariifolium, the natural source of mosquito coil.</title>
        <authorList>
            <person name="Yamashiro T."/>
            <person name="Shiraishi A."/>
            <person name="Satake H."/>
            <person name="Nakayama K."/>
        </authorList>
    </citation>
    <scope>NUCLEOTIDE SEQUENCE</scope>
</reference>
<comment type="caution">
    <text evidence="5">The sequence shown here is derived from an EMBL/GenBank/DDBJ whole genome shotgun (WGS) entry which is preliminary data.</text>
</comment>
<dbReference type="GO" id="GO:0008270">
    <property type="term" value="F:zinc ion binding"/>
    <property type="evidence" value="ECO:0007669"/>
    <property type="project" value="UniProtKB-KW"/>
</dbReference>
<proteinExistence type="predicted"/>
<feature type="coiled-coil region" evidence="2">
    <location>
        <begin position="562"/>
        <end position="596"/>
    </location>
</feature>
<dbReference type="SUPFAM" id="SSF57756">
    <property type="entry name" value="Retrovirus zinc finger-like domains"/>
    <property type="match status" value="1"/>
</dbReference>